<name>A0A8J2Z6I1_9GAMM</name>
<evidence type="ECO:0000259" key="1">
    <source>
        <dbReference type="Pfam" id="PF05943"/>
    </source>
</evidence>
<dbReference type="PANTHER" id="PTHR35565">
    <property type="entry name" value="CYTOPLASMIC PROTEIN-RELATED"/>
    <property type="match status" value="1"/>
</dbReference>
<evidence type="ECO:0000313" key="3">
    <source>
        <dbReference type="EMBL" id="GGG07061.1"/>
    </source>
</evidence>
<dbReference type="NCBIfam" id="TIGR03355">
    <property type="entry name" value="VI_chp_2"/>
    <property type="match status" value="1"/>
</dbReference>
<feature type="domain" description="TssC1 N-terminal" evidence="1">
    <location>
        <begin position="12"/>
        <end position="229"/>
    </location>
</feature>
<keyword evidence="4" id="KW-1185">Reference proteome</keyword>
<sequence length="365" mass="41150">MLCNQKFTNLGYALSVGMFDIKNTYDDFFVLSNLGKIAGSAHTPFISNIGPEFFGYSSFEEFDEVKDLEGLLEGSKFKMWNQFRKTEEAAYVGMTFPRYLIRRPYDDNSTELYGSRNQYSVSFFREKLNNPFDQKSYVWGFSSGLLARNIITSFKKTGWCQYIRGPLGGGLIEDIPTYQFEIGNYKQKTGSVEYFISDSQEYAFSKAGLIPFVGDKRGEGGCFFSVQSAKFVPDNLENLDLMESIQANSNLSYTLSVSRVAHYVKSMVRDRIGSNYDQEKIQTFLSDWLNGFVTIASNPSDVTLAYFPFKEASVKVEPQPGKLGWYGCSIDLVPHIQLEGIDVSLRLATKLPIGEGSDEAESDSE</sequence>
<dbReference type="Pfam" id="PF05943">
    <property type="entry name" value="VipB"/>
    <property type="match status" value="1"/>
</dbReference>
<protein>
    <submittedName>
        <fullName evidence="3">Uncharacterized protein</fullName>
    </submittedName>
</protein>
<dbReference type="EMBL" id="BMJS01000048">
    <property type="protein sequence ID" value="GGG07061.1"/>
    <property type="molecule type" value="Genomic_DNA"/>
</dbReference>
<dbReference type="InterPro" id="IPR044032">
    <property type="entry name" value="TssC1_C"/>
</dbReference>
<reference evidence="3" key="1">
    <citation type="journal article" date="2014" name="Int. J. Syst. Evol. Microbiol.">
        <title>Complete genome sequence of Corynebacterium casei LMG S-19264T (=DSM 44701T), isolated from a smear-ripened cheese.</title>
        <authorList>
            <consortium name="US DOE Joint Genome Institute (JGI-PGF)"/>
            <person name="Walter F."/>
            <person name="Albersmeier A."/>
            <person name="Kalinowski J."/>
            <person name="Ruckert C."/>
        </authorList>
    </citation>
    <scope>NUCLEOTIDE SEQUENCE</scope>
    <source>
        <strain evidence="3">CGMCC 1.15758</strain>
    </source>
</reference>
<feature type="domain" description="TssC1 C-terminal" evidence="2">
    <location>
        <begin position="246"/>
        <end position="351"/>
    </location>
</feature>
<dbReference type="AlphaFoldDB" id="A0A8J2Z6I1"/>
<gene>
    <name evidence="3" type="ORF">GCM10010995_25680</name>
</gene>
<organism evidence="3 4">
    <name type="scientific">Cysteiniphilum litorale</name>
    <dbReference type="NCBI Taxonomy" id="2056700"/>
    <lineage>
        <taxon>Bacteria</taxon>
        <taxon>Pseudomonadati</taxon>
        <taxon>Pseudomonadota</taxon>
        <taxon>Gammaproteobacteria</taxon>
        <taxon>Thiotrichales</taxon>
        <taxon>Fastidiosibacteraceae</taxon>
        <taxon>Cysteiniphilum</taxon>
    </lineage>
</organism>
<dbReference type="PANTHER" id="PTHR35565:SF1">
    <property type="entry name" value="TYPE VI SECRETION SYSTEM CONTRACTILE SHEATH LARGE SUBUNIT"/>
    <property type="match status" value="1"/>
</dbReference>
<comment type="caution">
    <text evidence="3">The sequence shown here is derived from an EMBL/GenBank/DDBJ whole genome shotgun (WGS) entry which is preliminary data.</text>
</comment>
<dbReference type="InterPro" id="IPR010269">
    <property type="entry name" value="T6SS_TssC-like"/>
</dbReference>
<proteinExistence type="predicted"/>
<dbReference type="OrthoDB" id="9764000at2"/>
<evidence type="ECO:0000313" key="4">
    <source>
        <dbReference type="Proteomes" id="UP000636949"/>
    </source>
</evidence>
<dbReference type="Proteomes" id="UP000636949">
    <property type="component" value="Unassembled WGS sequence"/>
</dbReference>
<dbReference type="InterPro" id="IPR044031">
    <property type="entry name" value="TssC1_N"/>
</dbReference>
<accession>A0A8J2Z6I1</accession>
<dbReference type="Pfam" id="PF18945">
    <property type="entry name" value="VipB_2"/>
    <property type="match status" value="1"/>
</dbReference>
<reference evidence="3" key="2">
    <citation type="submission" date="2020-09" db="EMBL/GenBank/DDBJ databases">
        <authorList>
            <person name="Sun Q."/>
            <person name="Zhou Y."/>
        </authorList>
    </citation>
    <scope>NUCLEOTIDE SEQUENCE</scope>
    <source>
        <strain evidence="3">CGMCC 1.15758</strain>
    </source>
</reference>
<evidence type="ECO:0000259" key="2">
    <source>
        <dbReference type="Pfam" id="PF18945"/>
    </source>
</evidence>
<dbReference type="RefSeq" id="WP_117003898.1">
    <property type="nucleotide sequence ID" value="NZ_BMJS01000048.1"/>
</dbReference>